<gene>
    <name evidence="1" type="ORF">Cme02nite_72560</name>
</gene>
<evidence type="ECO:0000313" key="2">
    <source>
        <dbReference type="Proteomes" id="UP000660339"/>
    </source>
</evidence>
<dbReference type="EMBL" id="BONJ01000045">
    <property type="protein sequence ID" value="GIG18924.1"/>
    <property type="molecule type" value="Genomic_DNA"/>
</dbReference>
<accession>A0A8J3LNQ7</accession>
<keyword evidence="2" id="KW-1185">Reference proteome</keyword>
<name>A0A8J3LNQ7_9ACTN</name>
<dbReference type="RefSeq" id="WP_166388855.1">
    <property type="nucleotide sequence ID" value="NZ_BAAATT010000020.1"/>
</dbReference>
<organism evidence="1 2">
    <name type="scientific">Catellatospora methionotrophica</name>
    <dbReference type="NCBI Taxonomy" id="121620"/>
    <lineage>
        <taxon>Bacteria</taxon>
        <taxon>Bacillati</taxon>
        <taxon>Actinomycetota</taxon>
        <taxon>Actinomycetes</taxon>
        <taxon>Micromonosporales</taxon>
        <taxon>Micromonosporaceae</taxon>
        <taxon>Catellatospora</taxon>
    </lineage>
</organism>
<proteinExistence type="predicted"/>
<reference evidence="1" key="1">
    <citation type="submission" date="2021-01" db="EMBL/GenBank/DDBJ databases">
        <title>Whole genome shotgun sequence of Catellatospora methionotrophica NBRC 14553.</title>
        <authorList>
            <person name="Komaki H."/>
            <person name="Tamura T."/>
        </authorList>
    </citation>
    <scope>NUCLEOTIDE SEQUENCE</scope>
    <source>
        <strain evidence="1">NBRC 14553</strain>
    </source>
</reference>
<sequence length="65" mass="7414">MSSPNVNRAESRPTWADENTQEWTIAERLRYELIRCNDARTWATPSAEDLRSIADFLGLESEDGA</sequence>
<dbReference type="AlphaFoldDB" id="A0A8J3LNQ7"/>
<dbReference type="Proteomes" id="UP000660339">
    <property type="component" value="Unassembled WGS sequence"/>
</dbReference>
<comment type="caution">
    <text evidence="1">The sequence shown here is derived from an EMBL/GenBank/DDBJ whole genome shotgun (WGS) entry which is preliminary data.</text>
</comment>
<evidence type="ECO:0000313" key="1">
    <source>
        <dbReference type="EMBL" id="GIG18924.1"/>
    </source>
</evidence>
<protein>
    <submittedName>
        <fullName evidence="1">Uncharacterized protein</fullName>
    </submittedName>
</protein>